<keyword evidence="1" id="KW-1133">Transmembrane helix</keyword>
<keyword evidence="1" id="KW-0472">Membrane</keyword>
<proteinExistence type="predicted"/>
<dbReference type="InterPro" id="IPR038750">
    <property type="entry name" value="YczE/YyaS-like"/>
</dbReference>
<dbReference type="Pfam" id="PF19700">
    <property type="entry name" value="DUF6198"/>
    <property type="match status" value="1"/>
</dbReference>
<feature type="transmembrane region" description="Helical" evidence="1">
    <location>
        <begin position="199"/>
        <end position="217"/>
    </location>
</feature>
<sequence>MSSSDKKPLDPAQRFPLPVRWAMFFVGIFIMAFAIGITVHAGLGTTTISALPVVSSAAFGISLGWTTVIFNAVLVVGQMLILRSKFKAHMLIQIVWAFLFGFLCDVALLITGWAETDNYALSWVWIILGTVLISIGVFIQVLANVTFLAGEGFVSALVTAFPKVQFGTMKQIVDWSFITLAAILSLATMGALVGVREGTVFAAFFIGFFVTLWRKLYLKSIGR</sequence>
<organism evidence="2 3">
    <name type="scientific">Corynebacterium deserti GIMN1.010</name>
    <dbReference type="NCBI Taxonomy" id="931089"/>
    <lineage>
        <taxon>Bacteria</taxon>
        <taxon>Bacillati</taxon>
        <taxon>Actinomycetota</taxon>
        <taxon>Actinomycetes</taxon>
        <taxon>Mycobacteriales</taxon>
        <taxon>Corynebacteriaceae</taxon>
        <taxon>Corynebacterium</taxon>
    </lineage>
</organism>
<dbReference type="EMBL" id="CP009220">
    <property type="protein sequence ID" value="ALC04501.1"/>
    <property type="molecule type" value="Genomic_DNA"/>
</dbReference>
<protein>
    <recommendedName>
        <fullName evidence="4">Integral membrane protein</fullName>
    </recommendedName>
</protein>
<feature type="transmembrane region" description="Helical" evidence="1">
    <location>
        <begin position="63"/>
        <end position="82"/>
    </location>
</feature>
<keyword evidence="3" id="KW-1185">Reference proteome</keyword>
<feature type="transmembrane region" description="Helical" evidence="1">
    <location>
        <begin position="120"/>
        <end position="143"/>
    </location>
</feature>
<dbReference type="Proteomes" id="UP000068067">
    <property type="component" value="Chromosome"/>
</dbReference>
<dbReference type="KEGG" id="cdx:CDES_00040"/>
<dbReference type="PANTHER" id="PTHR40078">
    <property type="entry name" value="INTEGRAL MEMBRANE PROTEIN-RELATED"/>
    <property type="match status" value="1"/>
</dbReference>
<feature type="transmembrane region" description="Helical" evidence="1">
    <location>
        <begin position="172"/>
        <end position="193"/>
    </location>
</feature>
<dbReference type="PANTHER" id="PTHR40078:SF1">
    <property type="entry name" value="INTEGRAL MEMBRANE PROTEIN"/>
    <property type="match status" value="1"/>
</dbReference>
<feature type="transmembrane region" description="Helical" evidence="1">
    <location>
        <begin position="94"/>
        <end position="114"/>
    </location>
</feature>
<gene>
    <name evidence="2" type="ORF">CDES_00040</name>
</gene>
<evidence type="ECO:0000313" key="2">
    <source>
        <dbReference type="EMBL" id="ALC04501.1"/>
    </source>
</evidence>
<dbReference type="STRING" id="931089.CDES_00040"/>
<name>A0A0M4CH90_9CORY</name>
<evidence type="ECO:0008006" key="4">
    <source>
        <dbReference type="Google" id="ProtNLM"/>
    </source>
</evidence>
<keyword evidence="1" id="KW-0812">Transmembrane</keyword>
<evidence type="ECO:0000313" key="3">
    <source>
        <dbReference type="Proteomes" id="UP000068067"/>
    </source>
</evidence>
<evidence type="ECO:0000256" key="1">
    <source>
        <dbReference type="SAM" id="Phobius"/>
    </source>
</evidence>
<accession>A0A0M4CH90</accession>
<dbReference type="AlphaFoldDB" id="A0A0M4CH90"/>
<reference evidence="2 3" key="1">
    <citation type="submission" date="2014-08" db="EMBL/GenBank/DDBJ databases">
        <title>Complete genome sequence of Corynebacterium deserti GIMN1.010 (=DSM 45689), isolated from desert sand in western China.</title>
        <authorList>
            <person name="Ruckert C."/>
            <person name="Albersmeier A."/>
            <person name="Kalinowski J."/>
        </authorList>
    </citation>
    <scope>NUCLEOTIDE SEQUENCE [LARGE SCALE GENOMIC DNA]</scope>
    <source>
        <strain evidence="2 3">GIMN1.010</strain>
    </source>
</reference>
<feature type="transmembrane region" description="Helical" evidence="1">
    <location>
        <begin position="21"/>
        <end position="43"/>
    </location>
</feature>
<dbReference type="PATRIC" id="fig|931089.4.peg.8"/>